<dbReference type="SUPFAM" id="SSF143503">
    <property type="entry name" value="PUG domain-like"/>
    <property type="match status" value="1"/>
</dbReference>
<dbReference type="CDD" id="cd09212">
    <property type="entry name" value="PUB"/>
    <property type="match status" value="1"/>
</dbReference>
<dbReference type="EMBL" id="BLQM01000104">
    <property type="protein sequence ID" value="GMH64060.1"/>
    <property type="molecule type" value="Genomic_DNA"/>
</dbReference>
<name>A0A9W7AA33_9STRA</name>
<feature type="compositionally biased region" description="Basic and acidic residues" evidence="1">
    <location>
        <begin position="337"/>
        <end position="349"/>
    </location>
</feature>
<dbReference type="AlphaFoldDB" id="A0A9W7AA33"/>
<feature type="compositionally biased region" description="Gly residues" evidence="1">
    <location>
        <begin position="350"/>
        <end position="359"/>
    </location>
</feature>
<evidence type="ECO:0000256" key="1">
    <source>
        <dbReference type="SAM" id="MobiDB-lite"/>
    </source>
</evidence>
<evidence type="ECO:0000313" key="2">
    <source>
        <dbReference type="EMBL" id="GMH64060.1"/>
    </source>
</evidence>
<comment type="caution">
    <text evidence="2">The sequence shown here is derived from an EMBL/GenBank/DDBJ whole genome shotgun (WGS) entry which is preliminary data.</text>
</comment>
<reference evidence="3" key="1">
    <citation type="journal article" date="2023" name="Commun. Biol.">
        <title>Genome analysis of Parmales, the sister group of diatoms, reveals the evolutionary specialization of diatoms from phago-mixotrophs to photoautotrophs.</title>
        <authorList>
            <person name="Ban H."/>
            <person name="Sato S."/>
            <person name="Yoshikawa S."/>
            <person name="Yamada K."/>
            <person name="Nakamura Y."/>
            <person name="Ichinomiya M."/>
            <person name="Sato N."/>
            <person name="Blanc-Mathieu R."/>
            <person name="Endo H."/>
            <person name="Kuwata A."/>
            <person name="Ogata H."/>
        </authorList>
    </citation>
    <scope>NUCLEOTIDE SEQUENCE [LARGE SCALE GENOMIC DNA]</scope>
</reference>
<evidence type="ECO:0000313" key="3">
    <source>
        <dbReference type="Proteomes" id="UP001162640"/>
    </source>
</evidence>
<feature type="region of interest" description="Disordered" evidence="1">
    <location>
        <begin position="337"/>
        <end position="359"/>
    </location>
</feature>
<organism evidence="2 3">
    <name type="scientific">Triparma laevis f. inornata</name>
    <dbReference type="NCBI Taxonomy" id="1714386"/>
    <lineage>
        <taxon>Eukaryota</taxon>
        <taxon>Sar</taxon>
        <taxon>Stramenopiles</taxon>
        <taxon>Ochrophyta</taxon>
        <taxon>Bolidophyceae</taxon>
        <taxon>Parmales</taxon>
        <taxon>Triparmaceae</taxon>
        <taxon>Triparma</taxon>
    </lineage>
</organism>
<sequence>MSLHRQGERITYNSSSPQKIYPKTLVKTALDLILSTSTGISSDALTMAFTSGSLINMRKIMSLSNSSNFNMSDIGCVGGEGGYRLTLSLQGADKENCVSTVSAGDDPITFLTDHIFPLPLLSSSLTPPLILLLKYMENVIKTPNNLAYKNRRTINTTNKTFQNTILTADQTPNTPTFPLTIADSSLNTPLKTTTVGPFMYLFNLVGFKPNESYQLVLNPEIDENKDEFNGLRSRIFKAVVEEFGPDSLGDNKKTPKFVDVVSQLPGDPNSPSSKTQFNPYTTFHHSTQALPTSNGKSKTEAELAQLKKAQESVLGKEAAGSVVNVRVMTVEVYNRKEKERREDMEREAGGGDGMLLGQR</sequence>
<proteinExistence type="predicted"/>
<dbReference type="InterPro" id="IPR036339">
    <property type="entry name" value="PUB-like_dom_sf"/>
</dbReference>
<protein>
    <submittedName>
        <fullName evidence="2">Uncharacterized protein</fullName>
    </submittedName>
</protein>
<dbReference type="Proteomes" id="UP001162640">
    <property type="component" value="Unassembled WGS sequence"/>
</dbReference>
<gene>
    <name evidence="2" type="ORF">TL16_g03879</name>
</gene>
<accession>A0A9W7AA33</accession>